<evidence type="ECO:0000256" key="4">
    <source>
        <dbReference type="ARBA" id="ARBA00022741"/>
    </source>
</evidence>
<comment type="caution">
    <text evidence="11">The sequence shown here is derived from an EMBL/GenBank/DDBJ whole genome shotgun (WGS) entry which is preliminary data.</text>
</comment>
<dbReference type="InterPro" id="IPR025669">
    <property type="entry name" value="AAA_dom"/>
</dbReference>
<dbReference type="InterPro" id="IPR027417">
    <property type="entry name" value="P-loop_NTPase"/>
</dbReference>
<evidence type="ECO:0000313" key="12">
    <source>
        <dbReference type="Proteomes" id="UP000196560"/>
    </source>
</evidence>
<dbReference type="InterPro" id="IPR050445">
    <property type="entry name" value="Bact_polysacc_biosynth/exp"/>
</dbReference>
<evidence type="ECO:0000256" key="7">
    <source>
        <dbReference type="ARBA" id="ARBA00023137"/>
    </source>
</evidence>
<proteinExistence type="inferred from homology"/>
<feature type="compositionally biased region" description="Polar residues" evidence="9">
    <location>
        <begin position="259"/>
        <end position="273"/>
    </location>
</feature>
<name>A0A1Y3U8Z4_9ACTN</name>
<dbReference type="InterPro" id="IPR005702">
    <property type="entry name" value="Wzc-like_C"/>
</dbReference>
<organism evidence="11 12">
    <name type="scientific">Enorma massiliensis</name>
    <dbReference type="NCBI Taxonomy" id="1472761"/>
    <lineage>
        <taxon>Bacteria</taxon>
        <taxon>Bacillati</taxon>
        <taxon>Actinomycetota</taxon>
        <taxon>Coriobacteriia</taxon>
        <taxon>Coriobacteriales</taxon>
        <taxon>Coriobacteriaceae</taxon>
        <taxon>Enorma</taxon>
    </lineage>
</organism>
<evidence type="ECO:0000256" key="3">
    <source>
        <dbReference type="ARBA" id="ARBA00022679"/>
    </source>
</evidence>
<comment type="catalytic activity">
    <reaction evidence="8">
        <text>L-tyrosyl-[protein] + ATP = O-phospho-L-tyrosyl-[protein] + ADP + H(+)</text>
        <dbReference type="Rhea" id="RHEA:10596"/>
        <dbReference type="Rhea" id="RHEA-COMP:10136"/>
        <dbReference type="Rhea" id="RHEA-COMP:20101"/>
        <dbReference type="ChEBI" id="CHEBI:15378"/>
        <dbReference type="ChEBI" id="CHEBI:30616"/>
        <dbReference type="ChEBI" id="CHEBI:46858"/>
        <dbReference type="ChEBI" id="CHEBI:61978"/>
        <dbReference type="ChEBI" id="CHEBI:456216"/>
        <dbReference type="EC" id="2.7.10.2"/>
    </reaction>
</comment>
<keyword evidence="4" id="KW-0547">Nucleotide-binding</keyword>
<feature type="region of interest" description="Disordered" evidence="9">
    <location>
        <begin position="227"/>
        <end position="309"/>
    </location>
</feature>
<dbReference type="NCBIfam" id="TIGR01007">
    <property type="entry name" value="eps_fam"/>
    <property type="match status" value="1"/>
</dbReference>
<gene>
    <name evidence="11" type="ORF">B5G21_02905</name>
</gene>
<feature type="compositionally biased region" description="Polar residues" evidence="9">
    <location>
        <begin position="300"/>
        <end position="309"/>
    </location>
</feature>
<evidence type="ECO:0000256" key="5">
    <source>
        <dbReference type="ARBA" id="ARBA00022777"/>
    </source>
</evidence>
<dbReference type="RefSeq" id="WP_087185969.1">
    <property type="nucleotide sequence ID" value="NZ_NFHO01000003.1"/>
</dbReference>
<keyword evidence="5" id="KW-0418">Kinase</keyword>
<evidence type="ECO:0000259" key="10">
    <source>
        <dbReference type="Pfam" id="PF13614"/>
    </source>
</evidence>
<dbReference type="PANTHER" id="PTHR32309:SF13">
    <property type="entry name" value="FERRIC ENTEROBACTIN TRANSPORT PROTEIN FEPE"/>
    <property type="match status" value="1"/>
</dbReference>
<dbReference type="Gene3D" id="3.40.50.300">
    <property type="entry name" value="P-loop containing nucleotide triphosphate hydrolases"/>
    <property type="match status" value="1"/>
</dbReference>
<dbReference type="GO" id="GO:0005524">
    <property type="term" value="F:ATP binding"/>
    <property type="evidence" value="ECO:0007669"/>
    <property type="project" value="UniProtKB-KW"/>
</dbReference>
<reference evidence="12" key="1">
    <citation type="submission" date="2017-04" db="EMBL/GenBank/DDBJ databases">
        <title>Function of individual gut microbiota members based on whole genome sequencing of pure cultures obtained from chicken caecum.</title>
        <authorList>
            <person name="Medvecky M."/>
            <person name="Cejkova D."/>
            <person name="Polansky O."/>
            <person name="Karasova D."/>
            <person name="Kubasova T."/>
            <person name="Cizek A."/>
            <person name="Rychlik I."/>
        </authorList>
    </citation>
    <scope>NUCLEOTIDE SEQUENCE [LARGE SCALE GENOMIC DNA]</scope>
    <source>
        <strain evidence="12">An70</strain>
    </source>
</reference>
<evidence type="ECO:0000256" key="9">
    <source>
        <dbReference type="SAM" id="MobiDB-lite"/>
    </source>
</evidence>
<evidence type="ECO:0000256" key="2">
    <source>
        <dbReference type="ARBA" id="ARBA00011903"/>
    </source>
</evidence>
<dbReference type="eggNOG" id="COG0489">
    <property type="taxonomic scope" value="Bacteria"/>
</dbReference>
<protein>
    <recommendedName>
        <fullName evidence="2">non-specific protein-tyrosine kinase</fullName>
        <ecNumber evidence="2">2.7.10.2</ecNumber>
    </recommendedName>
</protein>
<feature type="domain" description="AAA" evidence="10">
    <location>
        <begin position="47"/>
        <end position="163"/>
    </location>
</feature>
<sequence>MPRKKKASSDALVVQNAAKTLLANIRFASVDRPVKSIVLTSSVPNEGKSTVAYNLAQAIASSGKRTLIVECDMRRRSLADMVGARARHGIYAVLSGQVELDEALVATSHRNLFFLDSEPHIPNPADILSSQRFRKLVAQMESDFDYVVIDTPPVGTFVDAAIIATLADATALVVRERFVKRAELQNAYDQLKKADANVIGVIMNMCEAESSEYYYAYYNKEGKRVRKSEGHVSDGPQLPQQRGSVVEMRDEPVVPATPARQQRPAQKKVSPSETAAFTAAAAASASAQAVKPVDVHRAGQATSSRFSRK</sequence>
<comment type="similarity">
    <text evidence="1">Belongs to the CpsD/CapB family.</text>
</comment>
<dbReference type="GO" id="GO:0005886">
    <property type="term" value="C:plasma membrane"/>
    <property type="evidence" value="ECO:0007669"/>
    <property type="project" value="TreeGrafter"/>
</dbReference>
<keyword evidence="3" id="KW-0808">Transferase</keyword>
<dbReference type="GO" id="GO:0004715">
    <property type="term" value="F:non-membrane spanning protein tyrosine kinase activity"/>
    <property type="evidence" value="ECO:0007669"/>
    <property type="project" value="UniProtKB-EC"/>
</dbReference>
<dbReference type="AlphaFoldDB" id="A0A1Y3U8Z4"/>
<dbReference type="Pfam" id="PF13614">
    <property type="entry name" value="AAA_31"/>
    <property type="match status" value="1"/>
</dbReference>
<evidence type="ECO:0000256" key="6">
    <source>
        <dbReference type="ARBA" id="ARBA00022840"/>
    </source>
</evidence>
<evidence type="ECO:0000313" key="11">
    <source>
        <dbReference type="EMBL" id="OUN43658.1"/>
    </source>
</evidence>
<dbReference type="CDD" id="cd05387">
    <property type="entry name" value="BY-kinase"/>
    <property type="match status" value="1"/>
</dbReference>
<dbReference type="EC" id="2.7.10.2" evidence="2"/>
<accession>A0A1Y3U8Z4</accession>
<dbReference type="EMBL" id="NFHO01000003">
    <property type="protein sequence ID" value="OUN43658.1"/>
    <property type="molecule type" value="Genomic_DNA"/>
</dbReference>
<evidence type="ECO:0000256" key="1">
    <source>
        <dbReference type="ARBA" id="ARBA00007316"/>
    </source>
</evidence>
<keyword evidence="7" id="KW-0829">Tyrosine-protein kinase</keyword>
<dbReference type="SUPFAM" id="SSF52540">
    <property type="entry name" value="P-loop containing nucleoside triphosphate hydrolases"/>
    <property type="match status" value="1"/>
</dbReference>
<dbReference type="STRING" id="1118060.GCA_000311845_01173"/>
<dbReference type="PANTHER" id="PTHR32309">
    <property type="entry name" value="TYROSINE-PROTEIN KINASE"/>
    <property type="match status" value="1"/>
</dbReference>
<keyword evidence="12" id="KW-1185">Reference proteome</keyword>
<evidence type="ECO:0000256" key="8">
    <source>
        <dbReference type="ARBA" id="ARBA00051245"/>
    </source>
</evidence>
<feature type="compositionally biased region" description="Low complexity" evidence="9">
    <location>
        <begin position="274"/>
        <end position="289"/>
    </location>
</feature>
<dbReference type="Proteomes" id="UP000196560">
    <property type="component" value="Unassembled WGS sequence"/>
</dbReference>
<keyword evidence="6" id="KW-0067">ATP-binding</keyword>